<comment type="caution">
    <text evidence="1">The sequence shown here is derived from an EMBL/GenBank/DDBJ whole genome shotgun (WGS) entry which is preliminary data.</text>
</comment>
<reference evidence="1 2" key="1">
    <citation type="submission" date="2023-05" db="EMBL/GenBank/DDBJ databases">
        <title>B98-5 Cell Line De Novo Hybrid Assembly: An Optical Mapping Approach.</title>
        <authorList>
            <person name="Kananen K."/>
            <person name="Auerbach J.A."/>
            <person name="Kautto E."/>
            <person name="Blachly J.S."/>
        </authorList>
    </citation>
    <scope>NUCLEOTIDE SEQUENCE [LARGE SCALE GENOMIC DNA]</scope>
    <source>
        <strain evidence="1">B95-8</strain>
        <tissue evidence="1">Cell line</tissue>
    </source>
</reference>
<feature type="non-terminal residue" evidence="1">
    <location>
        <position position="60"/>
    </location>
</feature>
<gene>
    <name evidence="1" type="ORF">P7K49_023064</name>
</gene>
<name>A0ABQ9UM38_SAGOE</name>
<dbReference type="EMBL" id="JASSZA010000011">
    <property type="protein sequence ID" value="KAK2097613.1"/>
    <property type="molecule type" value="Genomic_DNA"/>
</dbReference>
<proteinExistence type="predicted"/>
<keyword evidence="2" id="KW-1185">Reference proteome</keyword>
<protein>
    <submittedName>
        <fullName evidence="1">Uncharacterized protein</fullName>
    </submittedName>
</protein>
<evidence type="ECO:0000313" key="2">
    <source>
        <dbReference type="Proteomes" id="UP001266305"/>
    </source>
</evidence>
<sequence>MNMHEPREGGRVICTTCFLEELQMVRLSVLSLGFQSQARRLPHHPQLIQSSQNTCFLLTA</sequence>
<accession>A0ABQ9UM38</accession>
<organism evidence="1 2">
    <name type="scientific">Saguinus oedipus</name>
    <name type="common">Cotton-top tamarin</name>
    <name type="synonym">Oedipomidas oedipus</name>
    <dbReference type="NCBI Taxonomy" id="9490"/>
    <lineage>
        <taxon>Eukaryota</taxon>
        <taxon>Metazoa</taxon>
        <taxon>Chordata</taxon>
        <taxon>Craniata</taxon>
        <taxon>Vertebrata</taxon>
        <taxon>Euteleostomi</taxon>
        <taxon>Mammalia</taxon>
        <taxon>Eutheria</taxon>
        <taxon>Euarchontoglires</taxon>
        <taxon>Primates</taxon>
        <taxon>Haplorrhini</taxon>
        <taxon>Platyrrhini</taxon>
        <taxon>Cebidae</taxon>
        <taxon>Callitrichinae</taxon>
        <taxon>Saguinus</taxon>
    </lineage>
</organism>
<evidence type="ECO:0000313" key="1">
    <source>
        <dbReference type="EMBL" id="KAK2097613.1"/>
    </source>
</evidence>
<dbReference type="Proteomes" id="UP001266305">
    <property type="component" value="Unassembled WGS sequence"/>
</dbReference>